<evidence type="ECO:0000256" key="1">
    <source>
        <dbReference type="SAM" id="MobiDB-lite"/>
    </source>
</evidence>
<name>A0AAN7WDL3_9PEZI</name>
<reference evidence="2" key="1">
    <citation type="submission" date="2023-08" db="EMBL/GenBank/DDBJ databases">
        <title>Black Yeasts Isolated from many extreme environments.</title>
        <authorList>
            <person name="Coleine C."/>
            <person name="Stajich J.E."/>
            <person name="Selbmann L."/>
        </authorList>
    </citation>
    <scope>NUCLEOTIDE SEQUENCE</scope>
    <source>
        <strain evidence="2">CCFEE 5810</strain>
    </source>
</reference>
<dbReference type="Proteomes" id="UP001310594">
    <property type="component" value="Unassembled WGS sequence"/>
</dbReference>
<dbReference type="AlphaFoldDB" id="A0AAN7WDL3"/>
<protein>
    <submittedName>
        <fullName evidence="2">Uncharacterized protein</fullName>
    </submittedName>
</protein>
<sequence>MAGPPRPERVSRNSTISSNLDDITTVLRALGLKSSTPPDPTTLPSAPVFDPYLPVTYDFEHDAIVVAISVGDAYKINATHGEKHTAAFGLALLDTRDIADLAPGLSGSSWVAKGASEALSIVGRQDGEGAETLTEGCESSEMREVTLAHLYNWLCKGENEGASRVRRLLVVCDQYQGSVTTLEDELRVKFETMPGVIRVMSLPDVYNGAHCGRGSPKTTLRGICEALDIPAPATHNVKILAEQVLAATVVTALKATITVESPAQSQDGALQRFAARLRNILPWNTGEALPPPSAHVAPTPPSILDVQATTSRQSTRAQSVAPSQSQTQTQQVTTRANSNTAQIPTAAATQPATRVTPPEPQTVRAAAAAASVELNAGNTAPQPRTAAPRPIQVSATGVSTAGEPSPAPRPESATVAAQDPATRANIARPITQSAARASNAAAAATAVQYAAARSVQSAVRVHPRLTSVLSLGTGTNWDNVADAHNYAFTINDRAIVRRSTTAITHLPPRLELDVADYIGQTGWILRWLVEEFEIDPDQADPEIDIAQIKSEEKTPISSYVLLARHIARKARTPTRTIEYILECIKIRTRVSDWHEDVQKFECMPESCEVAQKTRNHRGFTRMLVQVQNILRNA</sequence>
<evidence type="ECO:0000313" key="3">
    <source>
        <dbReference type="Proteomes" id="UP001310594"/>
    </source>
</evidence>
<feature type="region of interest" description="Disordered" evidence="1">
    <location>
        <begin position="395"/>
        <end position="424"/>
    </location>
</feature>
<gene>
    <name evidence="2" type="ORF">LTR97_000596</name>
</gene>
<dbReference type="EMBL" id="JAVRQU010000001">
    <property type="protein sequence ID" value="KAK5708056.1"/>
    <property type="molecule type" value="Genomic_DNA"/>
</dbReference>
<evidence type="ECO:0000313" key="2">
    <source>
        <dbReference type="EMBL" id="KAK5708056.1"/>
    </source>
</evidence>
<feature type="region of interest" description="Disordered" evidence="1">
    <location>
        <begin position="308"/>
        <end position="368"/>
    </location>
</feature>
<proteinExistence type="predicted"/>
<organism evidence="2 3">
    <name type="scientific">Elasticomyces elasticus</name>
    <dbReference type="NCBI Taxonomy" id="574655"/>
    <lineage>
        <taxon>Eukaryota</taxon>
        <taxon>Fungi</taxon>
        <taxon>Dikarya</taxon>
        <taxon>Ascomycota</taxon>
        <taxon>Pezizomycotina</taxon>
        <taxon>Dothideomycetes</taxon>
        <taxon>Dothideomycetidae</taxon>
        <taxon>Mycosphaerellales</taxon>
        <taxon>Teratosphaeriaceae</taxon>
        <taxon>Elasticomyces</taxon>
    </lineage>
</organism>
<comment type="caution">
    <text evidence="2">The sequence shown here is derived from an EMBL/GenBank/DDBJ whole genome shotgun (WGS) entry which is preliminary data.</text>
</comment>
<feature type="compositionally biased region" description="Low complexity" evidence="1">
    <location>
        <begin position="317"/>
        <end position="356"/>
    </location>
</feature>
<accession>A0AAN7WDL3</accession>